<feature type="compositionally biased region" description="Basic and acidic residues" evidence="5">
    <location>
        <begin position="299"/>
        <end position="341"/>
    </location>
</feature>
<feature type="compositionally biased region" description="Basic residues" evidence="5">
    <location>
        <begin position="244"/>
        <end position="259"/>
    </location>
</feature>
<dbReference type="InParanoid" id="U5H5E1"/>
<keyword evidence="9" id="KW-1185">Reference proteome</keyword>
<reference evidence="8" key="4">
    <citation type="submission" date="2015-06" db="UniProtKB">
        <authorList>
            <consortium name="EnsemblFungi"/>
        </authorList>
    </citation>
    <scope>IDENTIFICATION</scope>
</reference>
<reference evidence="9" key="1">
    <citation type="submission" date="2010-11" db="EMBL/GenBank/DDBJ databases">
        <title>The genome sequence of Microbotryum violaceum strain p1A1 Lamole.</title>
        <authorList>
            <person name="Cuomo C."/>
            <person name="Perlin M."/>
            <person name="Young S.K."/>
            <person name="Zeng Q."/>
            <person name="Gargeya S."/>
            <person name="Alvarado L."/>
            <person name="Berlin A."/>
            <person name="Chapman S.B."/>
            <person name="Chen Z."/>
            <person name="Freedman E."/>
            <person name="Gellesch M."/>
            <person name="Goldberg J."/>
            <person name="Griggs A."/>
            <person name="Gujja S."/>
            <person name="Heilman E."/>
            <person name="Heiman D."/>
            <person name="Howarth C."/>
            <person name="Mehta T."/>
            <person name="Neiman D."/>
            <person name="Pearson M."/>
            <person name="Roberts A."/>
            <person name="Saif S."/>
            <person name="Shea T."/>
            <person name="Shenoy N."/>
            <person name="Sisk P."/>
            <person name="Stolte C."/>
            <person name="Sykes S."/>
            <person name="White J."/>
            <person name="Yandava C."/>
            <person name="Haas B."/>
            <person name="Nusbaum C."/>
            <person name="Birren B."/>
        </authorList>
    </citation>
    <scope>NUCLEOTIDE SEQUENCE [LARGE SCALE GENOMIC DNA]</scope>
    <source>
        <strain evidence="9">p1A1 Lamole</strain>
    </source>
</reference>
<dbReference type="PROSITE" id="PS50072">
    <property type="entry name" value="CSA_PPIASE_2"/>
    <property type="match status" value="1"/>
</dbReference>
<proteinExistence type="predicted"/>
<comment type="catalytic activity">
    <reaction evidence="1">
        <text>[protein]-peptidylproline (omega=180) = [protein]-peptidylproline (omega=0)</text>
        <dbReference type="Rhea" id="RHEA:16237"/>
        <dbReference type="Rhea" id="RHEA-COMP:10747"/>
        <dbReference type="Rhea" id="RHEA-COMP:10748"/>
        <dbReference type="ChEBI" id="CHEBI:83833"/>
        <dbReference type="ChEBI" id="CHEBI:83834"/>
        <dbReference type="EC" id="5.2.1.8"/>
    </reaction>
</comment>
<evidence type="ECO:0000256" key="1">
    <source>
        <dbReference type="ARBA" id="ARBA00000971"/>
    </source>
</evidence>
<keyword evidence="4" id="KW-0413">Isomerase</keyword>
<dbReference type="PROSITE" id="PS00170">
    <property type="entry name" value="CSA_PPIASE_1"/>
    <property type="match status" value="1"/>
</dbReference>
<evidence type="ECO:0000256" key="4">
    <source>
        <dbReference type="ARBA" id="ARBA00023235"/>
    </source>
</evidence>
<feature type="compositionally biased region" description="Low complexity" evidence="5">
    <location>
        <begin position="183"/>
        <end position="192"/>
    </location>
</feature>
<feature type="region of interest" description="Disordered" evidence="5">
    <location>
        <begin position="174"/>
        <end position="379"/>
    </location>
</feature>
<dbReference type="OMA" id="FRYRHTK"/>
<dbReference type="SUPFAM" id="SSF50891">
    <property type="entry name" value="Cyclophilin-like"/>
    <property type="match status" value="1"/>
</dbReference>
<dbReference type="EMBL" id="GL541661">
    <property type="protein sequence ID" value="KDE07296.1"/>
    <property type="molecule type" value="Genomic_DNA"/>
</dbReference>
<feature type="domain" description="PPIase cyclophilin-type" evidence="6">
    <location>
        <begin position="7"/>
        <end position="171"/>
    </location>
</feature>
<dbReference type="EMBL" id="AEIJ01000243">
    <property type="status" value="NOT_ANNOTATED_CDS"/>
    <property type="molecule type" value="Genomic_DNA"/>
</dbReference>
<dbReference type="GO" id="GO:0005737">
    <property type="term" value="C:cytoplasm"/>
    <property type="evidence" value="ECO:0007669"/>
    <property type="project" value="TreeGrafter"/>
</dbReference>
<dbReference type="GO" id="GO:0003755">
    <property type="term" value="F:peptidyl-prolyl cis-trans isomerase activity"/>
    <property type="evidence" value="ECO:0007669"/>
    <property type="project" value="UniProtKB-KW"/>
</dbReference>
<feature type="compositionally biased region" description="Low complexity" evidence="5">
    <location>
        <begin position="273"/>
        <end position="291"/>
    </location>
</feature>
<dbReference type="STRING" id="683840.U5H5E1"/>
<evidence type="ECO:0000313" key="7">
    <source>
        <dbReference type="EMBL" id="KDE07296.1"/>
    </source>
</evidence>
<dbReference type="GO" id="GO:0006457">
    <property type="term" value="P:protein folding"/>
    <property type="evidence" value="ECO:0007669"/>
    <property type="project" value="InterPro"/>
</dbReference>
<evidence type="ECO:0000313" key="9">
    <source>
        <dbReference type="Proteomes" id="UP000017200"/>
    </source>
</evidence>
<dbReference type="OrthoDB" id="407558at2759"/>
<accession>U5H5E1</accession>
<protein>
    <recommendedName>
        <fullName evidence="2">peptidylprolyl isomerase</fullName>
        <ecNumber evidence="2">5.2.1.8</ecNumber>
    </recommendedName>
</protein>
<dbReference type="EnsemblFungi" id="MVLG_02516T0">
    <property type="protein sequence ID" value="MVLG_02516T0"/>
    <property type="gene ID" value="MVLG_02516"/>
</dbReference>
<gene>
    <name evidence="7" type="ORF">MVLG_02516</name>
</gene>
<keyword evidence="3" id="KW-0697">Rotamase</keyword>
<name>U5H5E1_USTV1</name>
<reference evidence="7" key="2">
    <citation type="submission" date="2010-11" db="EMBL/GenBank/DDBJ databases">
        <authorList>
            <consortium name="The Broad Institute Genome Sequencing Platform"/>
            <person name="Earl A."/>
            <person name="Ward D."/>
            <person name="Feldgarden M."/>
            <person name="Gevers D."/>
            <person name="Butler R."/>
            <person name="Young S.K."/>
            <person name="Zeng Q."/>
            <person name="Gargeya S."/>
            <person name="Fitzgerald M."/>
            <person name="Haas B."/>
            <person name="Abouelleil A."/>
            <person name="Alvarado L."/>
            <person name="Arachchi H.M."/>
            <person name="Berlin A."/>
            <person name="Brown A."/>
            <person name="Chapman S.B."/>
            <person name="Chen Z."/>
            <person name="Dunbar C."/>
            <person name="Freedman E."/>
            <person name="Gearin G."/>
            <person name="Gellesch M."/>
            <person name="Goldberg J."/>
            <person name="Griggs A."/>
            <person name="Gujja S."/>
            <person name="Heilman E."/>
            <person name="Heiman D."/>
            <person name="Howarth C."/>
            <person name="Larson L."/>
            <person name="Lui A."/>
            <person name="MacDonald P.J.P."/>
            <person name="Mehta T."/>
            <person name="Montmayeur A."/>
            <person name="Murphy C."/>
            <person name="Neiman D."/>
            <person name="Pearson M."/>
            <person name="Priest M."/>
            <person name="Roberts A."/>
            <person name="Saif S."/>
            <person name="Shea T."/>
            <person name="Shenoy N."/>
            <person name="Sisk P."/>
            <person name="Stolte C."/>
            <person name="Sykes S."/>
            <person name="White J."/>
            <person name="Yandava C."/>
            <person name="Wortman J."/>
            <person name="Nusbaum C."/>
            <person name="Birren B."/>
        </authorList>
    </citation>
    <scope>NUCLEOTIDE SEQUENCE</scope>
    <source>
        <strain evidence="7">P1A1 Lamole</strain>
    </source>
</reference>
<dbReference type="Gene3D" id="2.40.100.10">
    <property type="entry name" value="Cyclophilin-like"/>
    <property type="match status" value="1"/>
</dbReference>
<dbReference type="PRINTS" id="PR00153">
    <property type="entry name" value="CSAPPISMRASE"/>
</dbReference>
<dbReference type="Proteomes" id="UP000017200">
    <property type="component" value="Unassembled WGS sequence"/>
</dbReference>
<reference evidence="7 9" key="3">
    <citation type="journal article" date="2015" name="BMC Genomics">
        <title>Sex and parasites: genomic and transcriptomic analysis of Microbotryum lychnidis-dioicae, the biotrophic and plant-castrating anther smut fungus.</title>
        <authorList>
            <person name="Perlin M.H."/>
            <person name="Amselem J."/>
            <person name="Fontanillas E."/>
            <person name="Toh S.S."/>
            <person name="Chen Z."/>
            <person name="Goldberg J."/>
            <person name="Duplessis S."/>
            <person name="Henrissat B."/>
            <person name="Young S."/>
            <person name="Zeng Q."/>
            <person name="Aguileta G."/>
            <person name="Petit E."/>
            <person name="Badouin H."/>
            <person name="Andrews J."/>
            <person name="Razeeq D."/>
            <person name="Gabaldon T."/>
            <person name="Quesneville H."/>
            <person name="Giraud T."/>
            <person name="Hood M.E."/>
            <person name="Schultz D.J."/>
            <person name="Cuomo C.A."/>
        </authorList>
    </citation>
    <scope>NUCLEOTIDE SEQUENCE [LARGE SCALE GENOMIC DNA]</scope>
    <source>
        <strain evidence="7">P1A1 Lamole</strain>
        <strain evidence="9">p1A1 Lamole</strain>
    </source>
</reference>
<dbReference type="PANTHER" id="PTHR11071:SF561">
    <property type="entry name" value="PEPTIDYL-PROLYL CIS-TRANS ISOMERASE D-RELATED"/>
    <property type="match status" value="1"/>
</dbReference>
<evidence type="ECO:0000259" key="6">
    <source>
        <dbReference type="PROSITE" id="PS50072"/>
    </source>
</evidence>
<evidence type="ECO:0000256" key="5">
    <source>
        <dbReference type="SAM" id="MobiDB-lite"/>
    </source>
</evidence>
<dbReference type="InterPro" id="IPR029000">
    <property type="entry name" value="Cyclophilin-like_dom_sf"/>
</dbReference>
<dbReference type="InterPro" id="IPR020892">
    <property type="entry name" value="Cyclophilin-type_PPIase_CS"/>
</dbReference>
<evidence type="ECO:0000256" key="2">
    <source>
        <dbReference type="ARBA" id="ARBA00013194"/>
    </source>
</evidence>
<dbReference type="Pfam" id="PF00160">
    <property type="entry name" value="Pro_isomerase"/>
    <property type="match status" value="1"/>
</dbReference>
<dbReference type="PANTHER" id="PTHR11071">
    <property type="entry name" value="PEPTIDYL-PROLYL CIS-TRANS ISOMERASE"/>
    <property type="match status" value="1"/>
</dbReference>
<dbReference type="FunFam" id="2.40.100.10:FF:000025">
    <property type="entry name" value="Peptidyl-prolyl cis-trans isomerase CYP19-2"/>
    <property type="match status" value="1"/>
</dbReference>
<dbReference type="HOGENOM" id="CLU_012062_33_1_1"/>
<dbReference type="InterPro" id="IPR002130">
    <property type="entry name" value="Cyclophilin-type_PPIase_dom"/>
</dbReference>
<sequence>MSNPRCFFDISLEGELLGRVIFELFADAVPKAAENFRALCTGSAGVNEMGIPLYYKGTPFHRIIAGFMVQGGDFTLRNGKGGQSIYGATFEDEDLRREIDSEGLLVMANRGKNTNGSQFFVSLRPCPHLLGKHVVFGRVVKGYEVIEAISKLPVNEKDHPLQLVTISHCGQLERKAPVKKARTPTSSPSPISDRSKSHSRSRSASRPRSASPEPKKRNRSQSRSRSRSRSRSHSRTPSQSRSPSPKRKPSKRSSRHHRSSKADRNSHKRRARSPSSSPELSSEQIEALKAQALKEEEDERMKKEARLTELKELKMRVEREGQRGQTRRGDGRGMGHWRDEPVGNGEGSRNGGVLYKGRGKMSAPSEGSRRSTGMLGWDD</sequence>
<dbReference type="EC" id="5.2.1.8" evidence="2"/>
<evidence type="ECO:0000256" key="3">
    <source>
        <dbReference type="ARBA" id="ARBA00023110"/>
    </source>
</evidence>
<dbReference type="AlphaFoldDB" id="U5H5E1"/>
<dbReference type="GO" id="GO:0016018">
    <property type="term" value="F:cyclosporin A binding"/>
    <property type="evidence" value="ECO:0007669"/>
    <property type="project" value="TreeGrafter"/>
</dbReference>
<feature type="compositionally biased region" description="Basic residues" evidence="5">
    <location>
        <begin position="216"/>
        <end position="234"/>
    </location>
</feature>
<organism evidence="7">
    <name type="scientific">Microbotryum lychnidis-dioicae (strain p1A1 Lamole / MvSl-1064)</name>
    <name type="common">Anther smut fungus</name>
    <dbReference type="NCBI Taxonomy" id="683840"/>
    <lineage>
        <taxon>Eukaryota</taxon>
        <taxon>Fungi</taxon>
        <taxon>Dikarya</taxon>
        <taxon>Basidiomycota</taxon>
        <taxon>Pucciniomycotina</taxon>
        <taxon>Microbotryomycetes</taxon>
        <taxon>Microbotryales</taxon>
        <taxon>Microbotryaceae</taxon>
        <taxon>Microbotryum</taxon>
    </lineage>
</organism>
<evidence type="ECO:0000313" key="8">
    <source>
        <dbReference type="EnsemblFungi" id="MVLG_02516T0"/>
    </source>
</evidence>